<dbReference type="RefSeq" id="WP_377557937.1">
    <property type="nucleotide sequence ID" value="NZ_JBHUHQ010000018.1"/>
</dbReference>
<evidence type="ECO:0000256" key="1">
    <source>
        <dbReference type="SAM" id="Phobius"/>
    </source>
</evidence>
<keyword evidence="3" id="KW-1185">Reference proteome</keyword>
<reference evidence="3" key="1">
    <citation type="journal article" date="2019" name="Int. J. Syst. Evol. Microbiol.">
        <title>The Global Catalogue of Microorganisms (GCM) 10K type strain sequencing project: providing services to taxonomists for standard genome sequencing and annotation.</title>
        <authorList>
            <consortium name="The Broad Institute Genomics Platform"/>
            <consortium name="The Broad Institute Genome Sequencing Center for Infectious Disease"/>
            <person name="Wu L."/>
            <person name="Ma J."/>
        </authorList>
    </citation>
    <scope>NUCLEOTIDE SEQUENCE [LARGE SCALE GENOMIC DNA]</scope>
    <source>
        <strain evidence="3">R28</strain>
    </source>
</reference>
<keyword evidence="1" id="KW-1133">Transmembrane helix</keyword>
<feature type="transmembrane region" description="Helical" evidence="1">
    <location>
        <begin position="39"/>
        <end position="59"/>
    </location>
</feature>
<dbReference type="Proteomes" id="UP001597383">
    <property type="component" value="Unassembled WGS sequence"/>
</dbReference>
<keyword evidence="1" id="KW-0812">Transmembrane</keyword>
<proteinExistence type="predicted"/>
<sequence>MNHFIKWFVVSISLALIGLIVVSNVEDWTTLSGETNRKLLFLGTSSTFVLVFLSVFFLFKANFERKKSKIVISVFTSLFPLVVLVMNSLIFTVWFIEK</sequence>
<dbReference type="EMBL" id="JBHUHQ010000018">
    <property type="protein sequence ID" value="MFD2045294.1"/>
    <property type="molecule type" value="Genomic_DNA"/>
</dbReference>
<accession>A0ABW4W0F9</accession>
<gene>
    <name evidence="2" type="ORF">ACFSJF_13520</name>
</gene>
<organism evidence="2 3">
    <name type="scientific">Ornithinibacillus salinisoli</name>
    <dbReference type="NCBI Taxonomy" id="1848459"/>
    <lineage>
        <taxon>Bacteria</taxon>
        <taxon>Bacillati</taxon>
        <taxon>Bacillota</taxon>
        <taxon>Bacilli</taxon>
        <taxon>Bacillales</taxon>
        <taxon>Bacillaceae</taxon>
        <taxon>Ornithinibacillus</taxon>
    </lineage>
</organism>
<comment type="caution">
    <text evidence="2">The sequence shown here is derived from an EMBL/GenBank/DDBJ whole genome shotgun (WGS) entry which is preliminary data.</text>
</comment>
<name>A0ABW4W0F9_9BACI</name>
<evidence type="ECO:0000313" key="3">
    <source>
        <dbReference type="Proteomes" id="UP001597383"/>
    </source>
</evidence>
<evidence type="ECO:0000313" key="2">
    <source>
        <dbReference type="EMBL" id="MFD2045294.1"/>
    </source>
</evidence>
<protein>
    <submittedName>
        <fullName evidence="2">Uncharacterized protein</fullName>
    </submittedName>
</protein>
<keyword evidence="1" id="KW-0472">Membrane</keyword>
<feature type="transmembrane region" description="Helical" evidence="1">
    <location>
        <begin position="71"/>
        <end position="96"/>
    </location>
</feature>